<gene>
    <name evidence="1" type="ORF">QYF61_014422</name>
</gene>
<dbReference type="PANTHER" id="PTHR22605:SF16">
    <property type="entry name" value="E3 UBIQUITIN-PROTEIN LIGASE RNF213"/>
    <property type="match status" value="1"/>
</dbReference>
<dbReference type="PANTHER" id="PTHR22605">
    <property type="entry name" value="RZ-TYPE DOMAIN-CONTAINING PROTEIN"/>
    <property type="match status" value="1"/>
</dbReference>
<proteinExistence type="predicted"/>
<keyword evidence="2" id="KW-1185">Reference proteome</keyword>
<reference evidence="1 2" key="1">
    <citation type="journal article" date="2023" name="J. Hered.">
        <title>Chromosome-level genome of the wood stork (Mycteria americana) provides insight into avian chromosome evolution.</title>
        <authorList>
            <person name="Flamio R. Jr."/>
            <person name="Ramstad K.M."/>
        </authorList>
    </citation>
    <scope>NUCLEOTIDE SEQUENCE [LARGE SCALE GENOMIC DNA]</scope>
    <source>
        <strain evidence="1">JAX WOST 10</strain>
    </source>
</reference>
<evidence type="ECO:0000313" key="2">
    <source>
        <dbReference type="Proteomes" id="UP001333110"/>
    </source>
</evidence>
<protein>
    <submittedName>
        <fullName evidence="1">Uncharacterized protein</fullName>
    </submittedName>
</protein>
<sequence>MHPRQPRHKVQVSLLKFSPWLPRFDLPQWRVQRATERVKAERNLILCLRLSRKAAATCYVRKEAKQSQLPQPLLNQLRLFIVGQGTVCNEALNHLCIYHQAFSCPSRRVQLYDNMIKFMDKITGYLETEEHKDDGLLFALHTSFSYNIPLSKEVIGKAEKLFQDVIPFQGKFKHLRGKRFNEFASYIKEWLEKSLPKPPMENRQFLENIDVWHELFLFEILCVQWTQKWQSLIYSMVERWLEKSTYLALKDFSITLGTVQSYFEKQLANESQLTKEFKIMEMSEGKGNGKAAWIDAAVEKIKNYLTLSTVVNTAKMTDELRNTLELNGNFQILSDLTKYEPEFRNKRLDYMTQDLMKVKNSLSNLPEEMLDFLRELLECTRKGFVSWIKTIIKDKMEIPVFGELASTSAGENDTDIDKAALEDCVSVLLLKDTTEEASQTDKKAKEYSLAQLTEFQNKVMLITRKAEQGREEADCFLEILEKVQMDGKLYLQLLSVGNILIIDWKADIYCNPQHRVKVHTEFGIAGILVQSTRPVLVELDGLCKAMEHCLVEWKKYLETQRDTYYHLNLFTAHQLCYLCSKLAKAHNSKSRKFKNKNTDVDQATFSTLAEDELATSFEFAIHCDKVNLVWDAYCRKFTDLVSDKYISMDVFSETLKQLAALEIPRIKRTLPVGLEARKPSLIMCKEEEMLLYMVSVYRHTKTAPLPKYDEVLVCTPNTEEEEAELIVSTGLYRLLIELCILRHIQSPNGLVWKCKTSHVYLIEYLAKGKGVRRTRKQEALLWGWCAQMSSETEEKFLDLFPAVKCVSPMWVLDSLERPSSGCLSQMKEEQFDRDKLKSEAFQRSYQYLSRYKREEDLDHFLFIPERTEGTEKECLKLLLEFCGRHNPSSTELSNFTHFLNFQLNKCEKSRHTKETVEKLEKAGLGYQVQSEDTLEKLDYIPLQQLVYWLKPGHQDKKCISQEEIIIKAIQRNFGGSSDINPVELFQNCIGEVYLLPHLETRHTLRLLKEHMGKQQAGLMPRYLLLLTTNHTAFHIIQMTQLIDTENCEIIFGSGFPQDQDYSQPLRCTQPGGNYYVDLGLETHKVKSRVKGKFRLTVIKEKNIVYTQFPTPLLNHLEKHCLDTNTVLNWQQQQLKQDLQTCTRLFVSIDSSKFSNVWSTKRSPKEQDVFIGFSNNTSAAVALESTQSRFWGDLEPYEEPVLSITKRKLVQCTTPDSILHLKYSLLDDAEQIQDLYFHKQKHNSLVSTHARLLNERDLEEIRKTLNLQNKIHCLFLSQFDTKYTFHQELKYCIIDERRKSTGTGPSHVVLATQVPQVLGGCSYLAFDSGREWEGKERLCKGKKKHPGNYRPDSLTLIPGKMMQQIILETFFKHMKSIKSTLIYEWEIKSDQPDSLL</sequence>
<dbReference type="Proteomes" id="UP001333110">
    <property type="component" value="Unassembled WGS sequence"/>
</dbReference>
<dbReference type="EMBL" id="JAUNZN010000001">
    <property type="protein sequence ID" value="KAK4830963.1"/>
    <property type="molecule type" value="Genomic_DNA"/>
</dbReference>
<name>A0AAN7PTB4_MYCAM</name>
<organism evidence="1 2">
    <name type="scientific">Mycteria americana</name>
    <name type="common">Wood stork</name>
    <dbReference type="NCBI Taxonomy" id="33587"/>
    <lineage>
        <taxon>Eukaryota</taxon>
        <taxon>Metazoa</taxon>
        <taxon>Chordata</taxon>
        <taxon>Craniata</taxon>
        <taxon>Vertebrata</taxon>
        <taxon>Euteleostomi</taxon>
        <taxon>Archelosauria</taxon>
        <taxon>Archosauria</taxon>
        <taxon>Dinosauria</taxon>
        <taxon>Saurischia</taxon>
        <taxon>Theropoda</taxon>
        <taxon>Coelurosauria</taxon>
        <taxon>Aves</taxon>
        <taxon>Neognathae</taxon>
        <taxon>Neoaves</taxon>
        <taxon>Aequornithes</taxon>
        <taxon>Ciconiiformes</taxon>
        <taxon>Ciconiidae</taxon>
        <taxon>Mycteria</taxon>
    </lineage>
</organism>
<evidence type="ECO:0000313" key="1">
    <source>
        <dbReference type="EMBL" id="KAK4830963.1"/>
    </source>
</evidence>
<comment type="caution">
    <text evidence="1">The sequence shown here is derived from an EMBL/GenBank/DDBJ whole genome shotgun (WGS) entry which is preliminary data.</text>
</comment>
<dbReference type="GO" id="GO:0016887">
    <property type="term" value="F:ATP hydrolysis activity"/>
    <property type="evidence" value="ECO:0007669"/>
    <property type="project" value="InterPro"/>
</dbReference>
<dbReference type="InterPro" id="IPR031248">
    <property type="entry name" value="RNF213"/>
</dbReference>
<dbReference type="GO" id="GO:0004842">
    <property type="term" value="F:ubiquitin-protein transferase activity"/>
    <property type="evidence" value="ECO:0007669"/>
    <property type="project" value="InterPro"/>
</dbReference>
<accession>A0AAN7PTB4</accession>